<sequence length="465" mass="51353">MNNSLKARTVLFLDILFVAGFAFASFLGDKATGLFIVAGLLPIPFLLKIVPIEPLREPLWRLAAPAGLYFGYCLCTYFFFTGLAPNEKRPVNPDLELYVLAIALLVTGTLRGLLIPNLSHYFLRVMPFALLCSFAVLAALFLVTLPEGCQRVKGLAAWPFIPALIFCTLSFLTMLQWRNKDSFQRFLCLALLSLNSVVVLTFTAARGNALAFFVVFGAFCLLTFFPRFRGRLPSWKQLLGALAIGILMSASLGVVTGCGARMISVFSVFQVLSSSAPQVSSHFQISAAEAAMPGVPSSYAPEQRPSSVQQASQPDIITAASFDDFKHADLSAGERFEMWATALGSIREAPLFGHGSMYLQHLITERYGYEHNHNQYLSWLVTGGLLQLSIGLLFLGIPWLISSGLEFSDRLVITLSVSLVWGISMIFDSYFNLKFYTHYYCLLIGLLYAIVNDMLIEARKADKTS</sequence>
<gene>
    <name evidence="7" type="ORF">ABID16_003415</name>
</gene>
<keyword evidence="2 5" id="KW-0812">Transmembrane</keyword>
<reference evidence="7 8" key="1">
    <citation type="submission" date="2024-06" db="EMBL/GenBank/DDBJ databases">
        <title>Genomic Encyclopedia of Type Strains, Phase IV (KMG-IV): sequencing the most valuable type-strain genomes for metagenomic binning, comparative biology and taxonomic classification.</title>
        <authorList>
            <person name="Goeker M."/>
        </authorList>
    </citation>
    <scope>NUCLEOTIDE SEQUENCE [LARGE SCALE GENOMIC DNA]</scope>
    <source>
        <strain evidence="7 8">DSM 29780</strain>
    </source>
</reference>
<feature type="transmembrane region" description="Helical" evidence="5">
    <location>
        <begin position="238"/>
        <end position="263"/>
    </location>
</feature>
<feature type="transmembrane region" description="Helical" evidence="5">
    <location>
        <begin position="376"/>
        <end position="399"/>
    </location>
</feature>
<feature type="transmembrane region" description="Helical" evidence="5">
    <location>
        <begin position="121"/>
        <end position="143"/>
    </location>
</feature>
<organism evidence="7 8">
    <name type="scientific">Rhizobium aquaticum</name>
    <dbReference type="NCBI Taxonomy" id="1549636"/>
    <lineage>
        <taxon>Bacteria</taxon>
        <taxon>Pseudomonadati</taxon>
        <taxon>Pseudomonadota</taxon>
        <taxon>Alphaproteobacteria</taxon>
        <taxon>Hyphomicrobiales</taxon>
        <taxon>Rhizobiaceae</taxon>
        <taxon>Rhizobium/Agrobacterium group</taxon>
        <taxon>Rhizobium</taxon>
    </lineage>
</organism>
<feature type="transmembrane region" description="Helical" evidence="5">
    <location>
        <begin position="95"/>
        <end position="114"/>
    </location>
</feature>
<dbReference type="InterPro" id="IPR007016">
    <property type="entry name" value="O-antigen_ligase-rel_domated"/>
</dbReference>
<dbReference type="RefSeq" id="WP_354557565.1">
    <property type="nucleotide sequence ID" value="NZ_JBEPMB010000006.1"/>
</dbReference>
<proteinExistence type="predicted"/>
<feature type="transmembrane region" description="Helical" evidence="5">
    <location>
        <begin position="209"/>
        <end position="226"/>
    </location>
</feature>
<dbReference type="EMBL" id="JBEPMB010000006">
    <property type="protein sequence ID" value="MET3615072.1"/>
    <property type="molecule type" value="Genomic_DNA"/>
</dbReference>
<feature type="transmembrane region" description="Helical" evidence="5">
    <location>
        <begin position="186"/>
        <end position="203"/>
    </location>
</feature>
<keyword evidence="3 5" id="KW-1133">Transmembrane helix</keyword>
<dbReference type="PANTHER" id="PTHR37422:SF13">
    <property type="entry name" value="LIPOPOLYSACCHARIDE BIOSYNTHESIS PROTEIN PA4999-RELATED"/>
    <property type="match status" value="1"/>
</dbReference>
<feature type="transmembrane region" description="Helical" evidence="5">
    <location>
        <begin position="7"/>
        <end position="27"/>
    </location>
</feature>
<keyword evidence="4 5" id="KW-0472">Membrane</keyword>
<evidence type="ECO:0000313" key="7">
    <source>
        <dbReference type="EMBL" id="MET3615072.1"/>
    </source>
</evidence>
<feature type="domain" description="O-antigen ligase-related" evidence="6">
    <location>
        <begin position="195"/>
        <end position="386"/>
    </location>
</feature>
<evidence type="ECO:0000256" key="4">
    <source>
        <dbReference type="ARBA" id="ARBA00023136"/>
    </source>
</evidence>
<evidence type="ECO:0000256" key="1">
    <source>
        <dbReference type="ARBA" id="ARBA00004141"/>
    </source>
</evidence>
<evidence type="ECO:0000256" key="2">
    <source>
        <dbReference type="ARBA" id="ARBA00022692"/>
    </source>
</evidence>
<name>A0ABV2J2T8_9HYPH</name>
<comment type="subcellular location">
    <subcellularLocation>
        <location evidence="1">Membrane</location>
        <topology evidence="1">Multi-pass membrane protein</topology>
    </subcellularLocation>
</comment>
<dbReference type="Pfam" id="PF04932">
    <property type="entry name" value="Wzy_C"/>
    <property type="match status" value="1"/>
</dbReference>
<accession>A0ABV2J2T8</accession>
<evidence type="ECO:0000256" key="5">
    <source>
        <dbReference type="SAM" id="Phobius"/>
    </source>
</evidence>
<feature type="transmembrane region" description="Helical" evidence="5">
    <location>
        <begin position="437"/>
        <end position="456"/>
    </location>
</feature>
<feature type="transmembrane region" description="Helical" evidence="5">
    <location>
        <begin position="62"/>
        <end position="83"/>
    </location>
</feature>
<protein>
    <recommendedName>
        <fullName evidence="6">O-antigen ligase-related domain-containing protein</fullName>
    </recommendedName>
</protein>
<evidence type="ECO:0000256" key="3">
    <source>
        <dbReference type="ARBA" id="ARBA00022989"/>
    </source>
</evidence>
<comment type="caution">
    <text evidence="7">The sequence shown here is derived from an EMBL/GenBank/DDBJ whole genome shotgun (WGS) entry which is preliminary data.</text>
</comment>
<dbReference type="Proteomes" id="UP001549047">
    <property type="component" value="Unassembled WGS sequence"/>
</dbReference>
<keyword evidence="8" id="KW-1185">Reference proteome</keyword>
<feature type="transmembrane region" description="Helical" evidence="5">
    <location>
        <begin position="33"/>
        <end position="50"/>
    </location>
</feature>
<feature type="transmembrane region" description="Helical" evidence="5">
    <location>
        <begin position="155"/>
        <end position="174"/>
    </location>
</feature>
<dbReference type="PANTHER" id="PTHR37422">
    <property type="entry name" value="TEICHURONIC ACID BIOSYNTHESIS PROTEIN TUAE"/>
    <property type="match status" value="1"/>
</dbReference>
<dbReference type="InterPro" id="IPR051533">
    <property type="entry name" value="WaaL-like"/>
</dbReference>
<evidence type="ECO:0000313" key="8">
    <source>
        <dbReference type="Proteomes" id="UP001549047"/>
    </source>
</evidence>
<evidence type="ECO:0000259" key="6">
    <source>
        <dbReference type="Pfam" id="PF04932"/>
    </source>
</evidence>
<feature type="transmembrane region" description="Helical" evidence="5">
    <location>
        <begin position="411"/>
        <end position="431"/>
    </location>
</feature>